<dbReference type="InterPro" id="IPR002048">
    <property type="entry name" value="EF_hand_dom"/>
</dbReference>
<name>A0ABU9BZ66_9BURK</name>
<feature type="region of interest" description="Disordered" evidence="1">
    <location>
        <begin position="19"/>
        <end position="126"/>
    </location>
</feature>
<proteinExistence type="predicted"/>
<gene>
    <name evidence="3" type="ORF">AACH00_00855</name>
</gene>
<comment type="caution">
    <text evidence="3">The sequence shown here is derived from an EMBL/GenBank/DDBJ whole genome shotgun (WGS) entry which is preliminary data.</text>
</comment>
<dbReference type="EMBL" id="JBBUTI010000001">
    <property type="protein sequence ID" value="MEK8044889.1"/>
    <property type="molecule type" value="Genomic_DNA"/>
</dbReference>
<reference evidence="3 4" key="1">
    <citation type="submission" date="2024-04" db="EMBL/GenBank/DDBJ databases">
        <title>Novel species of the genus Ideonella isolated from streams.</title>
        <authorList>
            <person name="Lu H."/>
        </authorList>
    </citation>
    <scope>NUCLEOTIDE SEQUENCE [LARGE SCALE GENOMIC DNA]</scope>
    <source>
        <strain evidence="3 4">LYT19W</strain>
    </source>
</reference>
<feature type="domain" description="EF-hand" evidence="2">
    <location>
        <begin position="126"/>
        <end position="161"/>
    </location>
</feature>
<feature type="region of interest" description="Disordered" evidence="1">
    <location>
        <begin position="157"/>
        <end position="194"/>
    </location>
</feature>
<feature type="compositionally biased region" description="Low complexity" evidence="1">
    <location>
        <begin position="157"/>
        <end position="170"/>
    </location>
</feature>
<evidence type="ECO:0000256" key="1">
    <source>
        <dbReference type="SAM" id="MobiDB-lite"/>
    </source>
</evidence>
<feature type="compositionally biased region" description="Low complexity" evidence="1">
    <location>
        <begin position="27"/>
        <end position="63"/>
    </location>
</feature>
<dbReference type="InterPro" id="IPR018247">
    <property type="entry name" value="EF_Hand_1_Ca_BS"/>
</dbReference>
<dbReference type="RefSeq" id="WP_341397048.1">
    <property type="nucleotide sequence ID" value="NZ_JBBUTI010000001.1"/>
</dbReference>
<feature type="compositionally biased region" description="Polar residues" evidence="1">
    <location>
        <begin position="76"/>
        <end position="85"/>
    </location>
</feature>
<dbReference type="SUPFAM" id="SSF47473">
    <property type="entry name" value="EF-hand"/>
    <property type="match status" value="1"/>
</dbReference>
<evidence type="ECO:0000313" key="3">
    <source>
        <dbReference type="EMBL" id="MEK8044889.1"/>
    </source>
</evidence>
<evidence type="ECO:0000259" key="2">
    <source>
        <dbReference type="PROSITE" id="PS50222"/>
    </source>
</evidence>
<keyword evidence="4" id="KW-1185">Reference proteome</keyword>
<protein>
    <recommendedName>
        <fullName evidence="2">EF-hand domain-containing protein</fullName>
    </recommendedName>
</protein>
<evidence type="ECO:0000313" key="4">
    <source>
        <dbReference type="Proteomes" id="UP001379945"/>
    </source>
</evidence>
<sequence length="227" mass="22557">MNVSSNASNSQLWSLLSKQAASSLGKGSATNSTAGTSASYAAASTTATTDAEASTSATGSATRGGHHGHHGPPPSSFSNDMSTAQFAGLQQMGGGRPMGQPPGDPVASLDSDDSGSVSADEFGLEGASSEVQALFKAIDGDGSGDLSTDEIDQFREQMMAAAEAQGQAQGLGHERGHGQGDGPPPEPPESGGIDVNAFLNQLASRYADMMGGADVSATASFSVSVTA</sequence>
<organism evidence="3 4">
    <name type="scientific">Ideonella margarita</name>
    <dbReference type="NCBI Taxonomy" id="2984191"/>
    <lineage>
        <taxon>Bacteria</taxon>
        <taxon>Pseudomonadati</taxon>
        <taxon>Pseudomonadota</taxon>
        <taxon>Betaproteobacteria</taxon>
        <taxon>Burkholderiales</taxon>
        <taxon>Sphaerotilaceae</taxon>
        <taxon>Ideonella</taxon>
    </lineage>
</organism>
<dbReference type="Gene3D" id="1.10.238.10">
    <property type="entry name" value="EF-hand"/>
    <property type="match status" value="1"/>
</dbReference>
<dbReference type="InterPro" id="IPR011992">
    <property type="entry name" value="EF-hand-dom_pair"/>
</dbReference>
<dbReference type="PROSITE" id="PS50222">
    <property type="entry name" value="EF_HAND_2"/>
    <property type="match status" value="1"/>
</dbReference>
<dbReference type="PROSITE" id="PS00018">
    <property type="entry name" value="EF_HAND_1"/>
    <property type="match status" value="1"/>
</dbReference>
<accession>A0ABU9BZ66</accession>
<dbReference type="Proteomes" id="UP001379945">
    <property type="component" value="Unassembled WGS sequence"/>
</dbReference>